<keyword evidence="2" id="KW-0786">Thiamine pyrophosphate</keyword>
<dbReference type="GO" id="GO:0003984">
    <property type="term" value="F:acetolactate synthase activity"/>
    <property type="evidence" value="ECO:0007669"/>
    <property type="project" value="TreeGrafter"/>
</dbReference>
<dbReference type="InterPro" id="IPR012001">
    <property type="entry name" value="Thiamin_PyroP_enz_TPP-bd_dom"/>
</dbReference>
<evidence type="ECO:0000313" key="6">
    <source>
        <dbReference type="Proteomes" id="UP000199137"/>
    </source>
</evidence>
<feature type="domain" description="Thiamine pyrophosphate enzyme TPP-binding" evidence="3">
    <location>
        <begin position="402"/>
        <end position="563"/>
    </location>
</feature>
<dbReference type="PANTHER" id="PTHR18968">
    <property type="entry name" value="THIAMINE PYROPHOSPHATE ENZYMES"/>
    <property type="match status" value="1"/>
</dbReference>
<dbReference type="GO" id="GO:0009097">
    <property type="term" value="P:isoleucine biosynthetic process"/>
    <property type="evidence" value="ECO:0007669"/>
    <property type="project" value="TreeGrafter"/>
</dbReference>
<feature type="domain" description="Thiamine pyrophosphate enzyme N-terminal TPP-binding" evidence="4">
    <location>
        <begin position="7"/>
        <end position="111"/>
    </location>
</feature>
<name>A0A1I5V581_9PSEU</name>
<dbReference type="PANTHER" id="PTHR18968:SF13">
    <property type="entry name" value="ACETOLACTATE SYNTHASE CATALYTIC SUBUNIT, MITOCHONDRIAL"/>
    <property type="match status" value="1"/>
</dbReference>
<dbReference type="CDD" id="cd07035">
    <property type="entry name" value="TPP_PYR_POX_like"/>
    <property type="match status" value="1"/>
</dbReference>
<dbReference type="Pfam" id="PF02775">
    <property type="entry name" value="TPP_enzyme_C"/>
    <property type="match status" value="1"/>
</dbReference>
<dbReference type="InterPro" id="IPR045229">
    <property type="entry name" value="TPP_enz"/>
</dbReference>
<dbReference type="GO" id="GO:0050660">
    <property type="term" value="F:flavin adenine dinucleotide binding"/>
    <property type="evidence" value="ECO:0007669"/>
    <property type="project" value="TreeGrafter"/>
</dbReference>
<dbReference type="InterPro" id="IPR029061">
    <property type="entry name" value="THDP-binding"/>
</dbReference>
<dbReference type="STRING" id="112413.SAMN05421854_108220"/>
<dbReference type="Gene3D" id="3.40.50.970">
    <property type="match status" value="2"/>
</dbReference>
<dbReference type="Proteomes" id="UP000199137">
    <property type="component" value="Unassembled WGS sequence"/>
</dbReference>
<reference evidence="5 6" key="1">
    <citation type="submission" date="2016-10" db="EMBL/GenBank/DDBJ databases">
        <authorList>
            <person name="de Groot N.N."/>
        </authorList>
    </citation>
    <scope>NUCLEOTIDE SEQUENCE [LARGE SCALE GENOMIC DNA]</scope>
    <source>
        <strain evidence="5 6">DSM 44637</strain>
    </source>
</reference>
<dbReference type="GO" id="GO:0009099">
    <property type="term" value="P:L-valine biosynthetic process"/>
    <property type="evidence" value="ECO:0007669"/>
    <property type="project" value="TreeGrafter"/>
</dbReference>
<evidence type="ECO:0000259" key="3">
    <source>
        <dbReference type="Pfam" id="PF02775"/>
    </source>
</evidence>
<dbReference type="InterPro" id="IPR011766">
    <property type="entry name" value="TPP_enzyme_TPP-bd"/>
</dbReference>
<evidence type="ECO:0000256" key="1">
    <source>
        <dbReference type="ARBA" id="ARBA00007812"/>
    </source>
</evidence>
<dbReference type="EMBL" id="FOWC01000008">
    <property type="protein sequence ID" value="SFQ02655.1"/>
    <property type="molecule type" value="Genomic_DNA"/>
</dbReference>
<dbReference type="GO" id="GO:0005948">
    <property type="term" value="C:acetolactate synthase complex"/>
    <property type="evidence" value="ECO:0007669"/>
    <property type="project" value="TreeGrafter"/>
</dbReference>
<dbReference type="GO" id="GO:0000287">
    <property type="term" value="F:magnesium ion binding"/>
    <property type="evidence" value="ECO:0007669"/>
    <property type="project" value="UniProtKB-ARBA"/>
</dbReference>
<dbReference type="Gene3D" id="3.40.50.1220">
    <property type="entry name" value="TPP-binding domain"/>
    <property type="match status" value="1"/>
</dbReference>
<dbReference type="AlphaFoldDB" id="A0A1I5V581"/>
<gene>
    <name evidence="5" type="ORF">SAMN05421854_108220</name>
</gene>
<dbReference type="SUPFAM" id="SSF52518">
    <property type="entry name" value="Thiamin diphosphate-binding fold (THDP-binding)"/>
    <property type="match status" value="2"/>
</dbReference>
<evidence type="ECO:0000259" key="4">
    <source>
        <dbReference type="Pfam" id="PF02776"/>
    </source>
</evidence>
<dbReference type="SUPFAM" id="SSF52467">
    <property type="entry name" value="DHS-like NAD/FAD-binding domain"/>
    <property type="match status" value="1"/>
</dbReference>
<dbReference type="GO" id="GO:0030976">
    <property type="term" value="F:thiamine pyrophosphate binding"/>
    <property type="evidence" value="ECO:0007669"/>
    <property type="project" value="InterPro"/>
</dbReference>
<evidence type="ECO:0000256" key="2">
    <source>
        <dbReference type="ARBA" id="ARBA00023052"/>
    </source>
</evidence>
<protein>
    <submittedName>
        <fullName evidence="5">Benzoylformate decarboxylase/acetolactate synthase-1/2/3 large subunit</fullName>
    </submittedName>
</protein>
<comment type="similarity">
    <text evidence="1">Belongs to the TPP enzyme family.</text>
</comment>
<dbReference type="RefSeq" id="WP_167545471.1">
    <property type="nucleotide sequence ID" value="NZ_FOWC01000008.1"/>
</dbReference>
<accession>A0A1I5V581</accession>
<dbReference type="Pfam" id="PF02776">
    <property type="entry name" value="TPP_enzyme_N"/>
    <property type="match status" value="1"/>
</dbReference>
<dbReference type="InterPro" id="IPR029035">
    <property type="entry name" value="DHS-like_NAD/FAD-binding_dom"/>
</dbReference>
<organism evidence="5 6">
    <name type="scientific">Amycolatopsis rubida</name>
    <dbReference type="NCBI Taxonomy" id="112413"/>
    <lineage>
        <taxon>Bacteria</taxon>
        <taxon>Bacillati</taxon>
        <taxon>Actinomycetota</taxon>
        <taxon>Actinomycetes</taxon>
        <taxon>Pseudonocardiales</taxon>
        <taxon>Pseudonocardiaceae</taxon>
        <taxon>Amycolatopsis</taxon>
    </lineage>
</organism>
<proteinExistence type="inferred from homology"/>
<sequence>MGEPEYGSDVVADLLAGLGIEYLACNPGATFRGLHDSLVNYRAEPRLVECAHEEIAVAIAHGYAKASGRMMAVALHDVVGLQHASMAVYNAWCDRVPVLLLGGTGPVDAARRRPWIDWIHTALPQAAQIRDYTKWDDQPASIEAVPESLVRAHRIAAAAPAGPVYVCLDSDVQEQPVGPDFRYRPAADYAVPRPLVPEPAAITTAVDWLAEAVRPVIAVESVDFSAQATADLAVIAETLGTAVVEPARDYGRPALCLPFAHPMNATGALDGLGPADVVVSLEVRDLATTPVAIGPGARIAQFGTAPLGARAWAADLQRIQHSALTVHASPAPTLAALRAEIERRALPRDDRAARLAAHTRAARTRWATTARTPGPGGAITQANLAAAVWAAVREHEPVLANGSLSDWAHRTWELSAPRDYLGSSGGAGLGYGLGASIGAALAHRDDDRLVVDLQSDGDLLMTPGALWTAAHEKLPLLIVTDNNRAYQNSVHHARIVAGHRDRDPANAVAGTTLTDPPVDIAALARSLGVRALGPISRAEDLATALGEAVTTVIRERRTVLVDVLTATGT</sequence>
<evidence type="ECO:0000313" key="5">
    <source>
        <dbReference type="EMBL" id="SFQ02655.1"/>
    </source>
</evidence>